<dbReference type="OrthoDB" id="79620at2759"/>
<proteinExistence type="predicted"/>
<protein>
    <submittedName>
        <fullName evidence="2">Uncharacterized protein</fullName>
    </submittedName>
</protein>
<feature type="compositionally biased region" description="Low complexity" evidence="1">
    <location>
        <begin position="44"/>
        <end position="89"/>
    </location>
</feature>
<keyword evidence="3" id="KW-1185">Reference proteome</keyword>
<gene>
    <name evidence="2" type="ORF">SDRG_15912</name>
</gene>
<dbReference type="InParanoid" id="T0PVF0"/>
<organism evidence="2 3">
    <name type="scientific">Saprolegnia diclina (strain VS20)</name>
    <dbReference type="NCBI Taxonomy" id="1156394"/>
    <lineage>
        <taxon>Eukaryota</taxon>
        <taxon>Sar</taxon>
        <taxon>Stramenopiles</taxon>
        <taxon>Oomycota</taxon>
        <taxon>Saprolegniomycetes</taxon>
        <taxon>Saprolegniales</taxon>
        <taxon>Saprolegniaceae</taxon>
        <taxon>Saprolegnia</taxon>
    </lineage>
</organism>
<evidence type="ECO:0000313" key="3">
    <source>
        <dbReference type="Proteomes" id="UP000030762"/>
    </source>
</evidence>
<dbReference type="Proteomes" id="UP000030762">
    <property type="component" value="Unassembled WGS sequence"/>
</dbReference>
<sequence length="160" mass="17558">MNETVLAHRLGLHKPVVQGLERRLSVDHIQASAAIWGNHCVTRPTMPDARPARAAPPAANQAEPARPDAQQPAPPQRTSATSATTAAPRGQEGRAPRGKITLPIVLHRDLHFAAACDAWKDLTDRVVQYLTRGHKRRRATTEEPDEPPRRRLRSHGPAGE</sequence>
<feature type="region of interest" description="Disordered" evidence="1">
    <location>
        <begin position="133"/>
        <end position="160"/>
    </location>
</feature>
<evidence type="ECO:0000256" key="1">
    <source>
        <dbReference type="SAM" id="MobiDB-lite"/>
    </source>
</evidence>
<dbReference type="VEuPathDB" id="FungiDB:SDRG_15912"/>
<dbReference type="GeneID" id="19956639"/>
<accession>T0PVF0</accession>
<dbReference type="AlphaFoldDB" id="T0PVF0"/>
<dbReference type="EMBL" id="JH767236">
    <property type="protein sequence ID" value="EQC26251.1"/>
    <property type="molecule type" value="Genomic_DNA"/>
</dbReference>
<name>T0PVF0_SAPDV</name>
<reference evidence="2 3" key="1">
    <citation type="submission" date="2012-04" db="EMBL/GenBank/DDBJ databases">
        <title>The Genome Sequence of Saprolegnia declina VS20.</title>
        <authorList>
            <consortium name="The Broad Institute Genome Sequencing Platform"/>
            <person name="Russ C."/>
            <person name="Nusbaum C."/>
            <person name="Tyler B."/>
            <person name="van West P."/>
            <person name="Dieguez-Uribeondo J."/>
            <person name="de Bruijn I."/>
            <person name="Tripathy S."/>
            <person name="Jiang R."/>
            <person name="Young S.K."/>
            <person name="Zeng Q."/>
            <person name="Gargeya S."/>
            <person name="Fitzgerald M."/>
            <person name="Haas B."/>
            <person name="Abouelleil A."/>
            <person name="Alvarado L."/>
            <person name="Arachchi H.M."/>
            <person name="Berlin A."/>
            <person name="Chapman S.B."/>
            <person name="Goldberg J."/>
            <person name="Griggs A."/>
            <person name="Gujja S."/>
            <person name="Hansen M."/>
            <person name="Howarth C."/>
            <person name="Imamovic A."/>
            <person name="Larimer J."/>
            <person name="McCowen C."/>
            <person name="Montmayeur A."/>
            <person name="Murphy C."/>
            <person name="Neiman D."/>
            <person name="Pearson M."/>
            <person name="Priest M."/>
            <person name="Roberts A."/>
            <person name="Saif S."/>
            <person name="Shea T."/>
            <person name="Sisk P."/>
            <person name="Sykes S."/>
            <person name="Wortman J."/>
            <person name="Nusbaum C."/>
            <person name="Birren B."/>
        </authorList>
    </citation>
    <scope>NUCLEOTIDE SEQUENCE [LARGE SCALE GENOMIC DNA]</scope>
    <source>
        <strain evidence="2 3">VS20</strain>
    </source>
</reference>
<feature type="region of interest" description="Disordered" evidence="1">
    <location>
        <begin position="44"/>
        <end position="98"/>
    </location>
</feature>
<evidence type="ECO:0000313" key="2">
    <source>
        <dbReference type="EMBL" id="EQC26251.1"/>
    </source>
</evidence>
<dbReference type="RefSeq" id="XP_008620320.1">
    <property type="nucleotide sequence ID" value="XM_008622098.1"/>
</dbReference>